<dbReference type="EMBL" id="QRBE01000002">
    <property type="protein sequence ID" value="RDS83614.1"/>
    <property type="molecule type" value="Genomic_DNA"/>
</dbReference>
<dbReference type="Proteomes" id="UP000254258">
    <property type="component" value="Unassembled WGS sequence"/>
</dbReference>
<reference evidence="1 2" key="1">
    <citation type="submission" date="2018-07" db="EMBL/GenBank/DDBJ databases">
        <title>Dyella monticola sp. nov. and Dyella psychrodurans sp. nov. isolated from monsoon evergreen broad-leaved forest soil of Dinghu Mountain, China.</title>
        <authorList>
            <person name="Gao Z."/>
            <person name="Qiu L."/>
        </authorList>
    </citation>
    <scope>NUCLEOTIDE SEQUENCE [LARGE SCALE GENOMIC DNA]</scope>
    <source>
        <strain evidence="1 2">4G-K06</strain>
    </source>
</reference>
<evidence type="ECO:0000313" key="2">
    <source>
        <dbReference type="Proteomes" id="UP000254258"/>
    </source>
</evidence>
<comment type="caution">
    <text evidence="1">The sequence shown here is derived from an EMBL/GenBank/DDBJ whole genome shotgun (WGS) entry which is preliminary data.</text>
</comment>
<dbReference type="AlphaFoldDB" id="A0A370X5B7"/>
<organism evidence="1 2">
    <name type="scientific">Dyella monticola</name>
    <dbReference type="NCBI Taxonomy" id="1927958"/>
    <lineage>
        <taxon>Bacteria</taxon>
        <taxon>Pseudomonadati</taxon>
        <taxon>Pseudomonadota</taxon>
        <taxon>Gammaproteobacteria</taxon>
        <taxon>Lysobacterales</taxon>
        <taxon>Rhodanobacteraceae</taxon>
        <taxon>Dyella</taxon>
    </lineage>
</organism>
<accession>A0A370X5B7</accession>
<sequence>MIQRKLPKSGHRLRCFRAKFRELEDVVEAFRRDDIALMSPRLALATAAKYSLAAQFHRCSSPGDVWEISLG</sequence>
<proteinExistence type="predicted"/>
<keyword evidence="2" id="KW-1185">Reference proteome</keyword>
<evidence type="ECO:0000313" key="1">
    <source>
        <dbReference type="EMBL" id="RDS83614.1"/>
    </source>
</evidence>
<gene>
    <name evidence="1" type="ORF">DWU98_04595</name>
</gene>
<dbReference type="RefSeq" id="WP_147293213.1">
    <property type="nucleotide sequence ID" value="NZ_QRBE01000002.1"/>
</dbReference>
<name>A0A370X5B7_9GAMM</name>
<protein>
    <submittedName>
        <fullName evidence="1">Uncharacterized protein</fullName>
    </submittedName>
</protein>